<feature type="compositionally biased region" description="Low complexity" evidence="1">
    <location>
        <begin position="162"/>
        <end position="181"/>
    </location>
</feature>
<reference evidence="2" key="2">
    <citation type="submission" date="2018-05" db="EMBL/GenBank/DDBJ databases">
        <title>OmerRS3 (Oryza meridionalis Reference Sequence Version 3).</title>
        <authorList>
            <person name="Zhang J."/>
            <person name="Kudrna D."/>
            <person name="Lee S."/>
            <person name="Talag J."/>
            <person name="Welchert J."/>
            <person name="Wing R.A."/>
        </authorList>
    </citation>
    <scope>NUCLEOTIDE SEQUENCE [LARGE SCALE GENOMIC DNA]</scope>
    <source>
        <strain evidence="2">cv. OR44</strain>
    </source>
</reference>
<proteinExistence type="predicted"/>
<organism evidence="2">
    <name type="scientific">Oryza meridionalis</name>
    <dbReference type="NCBI Taxonomy" id="40149"/>
    <lineage>
        <taxon>Eukaryota</taxon>
        <taxon>Viridiplantae</taxon>
        <taxon>Streptophyta</taxon>
        <taxon>Embryophyta</taxon>
        <taxon>Tracheophyta</taxon>
        <taxon>Spermatophyta</taxon>
        <taxon>Magnoliopsida</taxon>
        <taxon>Liliopsida</taxon>
        <taxon>Poales</taxon>
        <taxon>Poaceae</taxon>
        <taxon>BOP clade</taxon>
        <taxon>Oryzoideae</taxon>
        <taxon>Oryzeae</taxon>
        <taxon>Oryzinae</taxon>
        <taxon>Oryza</taxon>
    </lineage>
</organism>
<dbReference type="EnsemblPlants" id="OMERI06G06880.1">
    <property type="protein sequence ID" value="OMERI06G06880.1"/>
    <property type="gene ID" value="OMERI06G06880"/>
</dbReference>
<sequence>MPLPRQWEAAGRTDATAAPGDRAWSWDALPYGCIHNSLMPSPPLLLAIEEVMMSLLADDGLVLCLGAEKLISEYFRPAPSSIKFRSERSNSSASTISDQQQQQCCGFLLLCGGDGVGRRHARQNRDDELEASCGIKAARQTAASSPSRRRQQYLEASCGIKAARQTAASSPSRRSSSMYET</sequence>
<dbReference type="Gramene" id="OMERI06G06880.1">
    <property type="protein sequence ID" value="OMERI06G06880.1"/>
    <property type="gene ID" value="OMERI06G06880"/>
</dbReference>
<evidence type="ECO:0000256" key="1">
    <source>
        <dbReference type="SAM" id="MobiDB-lite"/>
    </source>
</evidence>
<name>A0A0E0DY60_9ORYZ</name>
<protein>
    <submittedName>
        <fullName evidence="2">Uncharacterized protein</fullName>
    </submittedName>
</protein>
<accession>A0A0E0DY60</accession>
<keyword evidence="3" id="KW-1185">Reference proteome</keyword>
<evidence type="ECO:0000313" key="2">
    <source>
        <dbReference type="EnsemblPlants" id="OMERI06G06880.1"/>
    </source>
</evidence>
<feature type="region of interest" description="Disordered" evidence="1">
    <location>
        <begin position="161"/>
        <end position="181"/>
    </location>
</feature>
<reference evidence="2" key="1">
    <citation type="submission" date="2015-04" db="UniProtKB">
        <authorList>
            <consortium name="EnsemblPlants"/>
        </authorList>
    </citation>
    <scope>IDENTIFICATION</scope>
</reference>
<dbReference type="HOGENOM" id="CLU_148956_0_0_1"/>
<evidence type="ECO:0000313" key="3">
    <source>
        <dbReference type="Proteomes" id="UP000008021"/>
    </source>
</evidence>
<dbReference type="Proteomes" id="UP000008021">
    <property type="component" value="Chromosome 6"/>
</dbReference>
<dbReference type="AlphaFoldDB" id="A0A0E0DY60"/>